<reference evidence="11 12" key="1">
    <citation type="submission" date="2019-03" db="EMBL/GenBank/DDBJ databases">
        <authorList>
            <person name="Nijsse B."/>
        </authorList>
    </citation>
    <scope>NUCLEOTIDE SEQUENCE [LARGE SCALE GENOMIC DNA]</scope>
    <source>
        <strain evidence="11">Desulfoluna butyratoxydans MSL71</strain>
    </source>
</reference>
<evidence type="ECO:0000259" key="9">
    <source>
        <dbReference type="Pfam" id="PF01656"/>
    </source>
</evidence>
<sequence length="470" mass="51191">MKSERISSIPGLFISALRGGSGKTILTIGITAALRSLGKQVAPFKKGPDYIDAGWLSLAAGNPCYNLDTYLIDHDTVVSSYLANSAKLGADIAIVEGNRGLYDGIDIDGKTSTAETAKLLKAPVVLVLDCSKSTRTMAAAVLGCLHFDPEVTIGGVILNRIAGPRHKNNLINNIEYHTGVKVIGAIPKLRTHDFPERHMGLVPTPEHDWAFESVKNAETIIRDNADVPGIISLAETAESFERTVRVPEVEAAGTDDRPVIGVIRDASFQFYYPENIEALEAEGARVVMISPLRDTELPDELDGVYIGGGFPETHARELGENVSFRQSLLARIKEGMPLYAECGGLIYMGEELEVDGEIYPMTGLFPLSFSVSKRPQGHGYVVAEITGENPFFEVGTRIKGHEFRYSKITRWDREDNDAAFTMARGTGMADKADGITRYNALATYTHIHALGTPAWAPSFVSKALEYKNRS</sequence>
<comment type="miscellaneous">
    <text evidence="8">The a and c carboxylates of cobyrinate are activated for nucleophilic attack via formation of a phosphorylated intermediate by ATP. CbiA catalyzes first the amidation of the c-carboxylate, and then that of the a-carboxylate.</text>
</comment>
<protein>
    <recommendedName>
        <fullName evidence="8">Cobyrinate a,c-diamide synthase</fullName>
        <ecNumber evidence="8">6.3.5.11</ecNumber>
    </recommendedName>
    <alternativeName>
        <fullName evidence="8">Cobyrinic acid a,c-diamide synthetase</fullName>
    </alternativeName>
</protein>
<proteinExistence type="inferred from homology"/>
<dbReference type="CDD" id="cd03130">
    <property type="entry name" value="GATase1_CobB"/>
    <property type="match status" value="1"/>
</dbReference>
<evidence type="ECO:0000256" key="8">
    <source>
        <dbReference type="HAMAP-Rule" id="MF_00027"/>
    </source>
</evidence>
<feature type="domain" description="CobQ/CobB/MinD/ParA nucleotide binding" evidence="9">
    <location>
        <begin position="13"/>
        <end position="198"/>
    </location>
</feature>
<comment type="similarity">
    <text evidence="8">Belongs to the CobB/CbiA family.</text>
</comment>
<keyword evidence="6 8" id="KW-0460">Magnesium</keyword>
<comment type="domain">
    <text evidence="8">Comprises of two domains. The C-terminal domain contains the binding site for glutamine and catalyzes the hydrolysis of this substrate to glutamate and ammonia. The N-terminal domain is anticipated to bind ATP and cobyrinate and catalyzes the ultimate synthesis of the diamide product. The ammonia produced via the glutaminase domain is probably translocated to the adjacent domain via a molecular tunnel, where it reacts with an activated intermediate.</text>
</comment>
<dbReference type="RefSeq" id="WP_180138185.1">
    <property type="nucleotide sequence ID" value="NZ_CAADHO010000002.1"/>
</dbReference>
<comment type="cofactor">
    <cofactor evidence="1 8">
        <name>Mg(2+)</name>
        <dbReference type="ChEBI" id="CHEBI:18420"/>
    </cofactor>
</comment>
<dbReference type="Gene3D" id="3.40.50.880">
    <property type="match status" value="1"/>
</dbReference>
<dbReference type="EC" id="6.3.5.11" evidence="8"/>
<dbReference type="Pfam" id="PF01656">
    <property type="entry name" value="CbiA"/>
    <property type="match status" value="1"/>
</dbReference>
<dbReference type="UniPathway" id="UPA00148">
    <property type="reaction ID" value="UER00231"/>
</dbReference>
<dbReference type="InterPro" id="IPR029062">
    <property type="entry name" value="Class_I_gatase-like"/>
</dbReference>
<dbReference type="GO" id="GO:0009236">
    <property type="term" value="P:cobalamin biosynthetic process"/>
    <property type="evidence" value="ECO:0007669"/>
    <property type="project" value="UniProtKB-UniRule"/>
</dbReference>
<dbReference type="SUPFAM" id="SSF52540">
    <property type="entry name" value="P-loop containing nucleoside triphosphate hydrolases"/>
    <property type="match status" value="1"/>
</dbReference>
<accession>A0A4U8YPY7</accession>
<evidence type="ECO:0000256" key="7">
    <source>
        <dbReference type="ARBA" id="ARBA00022962"/>
    </source>
</evidence>
<dbReference type="Pfam" id="PF07685">
    <property type="entry name" value="GATase_3"/>
    <property type="match status" value="1"/>
</dbReference>
<dbReference type="PROSITE" id="PS51274">
    <property type="entry name" value="GATASE_COBBQ"/>
    <property type="match status" value="1"/>
</dbReference>
<keyword evidence="2 8" id="KW-0169">Cobalamin biosynthesis</keyword>
<evidence type="ECO:0000256" key="3">
    <source>
        <dbReference type="ARBA" id="ARBA00022598"/>
    </source>
</evidence>
<comment type="catalytic activity">
    <reaction evidence="8">
        <text>cob(II)yrinate + 2 L-glutamine + 2 ATP + 2 H2O = cob(II)yrinate a,c diamide + 2 L-glutamate + 2 ADP + 2 phosphate + 2 H(+)</text>
        <dbReference type="Rhea" id="RHEA:26289"/>
        <dbReference type="ChEBI" id="CHEBI:15377"/>
        <dbReference type="ChEBI" id="CHEBI:15378"/>
        <dbReference type="ChEBI" id="CHEBI:29985"/>
        <dbReference type="ChEBI" id="CHEBI:30616"/>
        <dbReference type="ChEBI" id="CHEBI:43474"/>
        <dbReference type="ChEBI" id="CHEBI:58359"/>
        <dbReference type="ChEBI" id="CHEBI:58537"/>
        <dbReference type="ChEBI" id="CHEBI:58894"/>
        <dbReference type="ChEBI" id="CHEBI:456216"/>
        <dbReference type="EC" id="6.3.5.11"/>
    </reaction>
</comment>
<feature type="domain" description="CobB/CobQ-like glutamine amidotransferase" evidence="10">
    <location>
        <begin position="260"/>
        <end position="451"/>
    </location>
</feature>
<name>A0A4U8YPY7_9BACT</name>
<evidence type="ECO:0000313" key="12">
    <source>
        <dbReference type="Proteomes" id="UP000507962"/>
    </source>
</evidence>
<evidence type="ECO:0000256" key="4">
    <source>
        <dbReference type="ARBA" id="ARBA00022741"/>
    </source>
</evidence>
<keyword evidence="4 8" id="KW-0547">Nucleotide-binding</keyword>
<dbReference type="EMBL" id="CAADHO010000002">
    <property type="protein sequence ID" value="VFQ43772.1"/>
    <property type="molecule type" value="Genomic_DNA"/>
</dbReference>
<dbReference type="InterPro" id="IPR004484">
    <property type="entry name" value="CbiA/CobB_synth"/>
</dbReference>
<evidence type="ECO:0000256" key="2">
    <source>
        <dbReference type="ARBA" id="ARBA00022573"/>
    </source>
</evidence>
<organism evidence="11 12">
    <name type="scientific">Desulfoluna butyratoxydans</name>
    <dbReference type="NCBI Taxonomy" id="231438"/>
    <lineage>
        <taxon>Bacteria</taxon>
        <taxon>Pseudomonadati</taxon>
        <taxon>Thermodesulfobacteriota</taxon>
        <taxon>Desulfobacteria</taxon>
        <taxon>Desulfobacterales</taxon>
        <taxon>Desulfolunaceae</taxon>
        <taxon>Desulfoluna</taxon>
    </lineage>
</organism>
<evidence type="ECO:0000313" key="11">
    <source>
        <dbReference type="EMBL" id="VFQ43772.1"/>
    </source>
</evidence>
<keyword evidence="5 8" id="KW-0067">ATP-binding</keyword>
<dbReference type="GO" id="GO:0042242">
    <property type="term" value="F:cobyrinic acid a,c-diamide synthase activity"/>
    <property type="evidence" value="ECO:0007669"/>
    <property type="project" value="UniProtKB-UniRule"/>
</dbReference>
<dbReference type="Gene3D" id="3.40.50.300">
    <property type="entry name" value="P-loop containing nucleotide triphosphate hydrolases"/>
    <property type="match status" value="1"/>
</dbReference>
<dbReference type="InterPro" id="IPR027417">
    <property type="entry name" value="P-loop_NTPase"/>
</dbReference>
<dbReference type="PANTHER" id="PTHR43873:SF1">
    <property type="entry name" value="COBYRINATE A,C-DIAMIDE SYNTHASE"/>
    <property type="match status" value="1"/>
</dbReference>
<dbReference type="HAMAP" id="MF_00027">
    <property type="entry name" value="CobB_CbiA"/>
    <property type="match status" value="1"/>
</dbReference>
<keyword evidence="7 8" id="KW-0315">Glutamine amidotransferase</keyword>
<dbReference type="NCBIfam" id="NF002204">
    <property type="entry name" value="PRK01077.1"/>
    <property type="match status" value="1"/>
</dbReference>
<dbReference type="Proteomes" id="UP000507962">
    <property type="component" value="Unassembled WGS sequence"/>
</dbReference>
<dbReference type="AlphaFoldDB" id="A0A4U8YPY7"/>
<dbReference type="InterPro" id="IPR002586">
    <property type="entry name" value="CobQ/CobB/MinD/ParA_Nub-bd_dom"/>
</dbReference>
<evidence type="ECO:0000256" key="5">
    <source>
        <dbReference type="ARBA" id="ARBA00022840"/>
    </source>
</evidence>
<keyword evidence="12" id="KW-1185">Reference proteome</keyword>
<dbReference type="GO" id="GO:0005524">
    <property type="term" value="F:ATP binding"/>
    <property type="evidence" value="ECO:0007669"/>
    <property type="project" value="UniProtKB-UniRule"/>
</dbReference>
<gene>
    <name evidence="8" type="primary">cbiA</name>
    <name evidence="11" type="ORF">MSL71_14130</name>
</gene>
<dbReference type="InterPro" id="IPR011698">
    <property type="entry name" value="GATase_3"/>
</dbReference>
<evidence type="ECO:0000259" key="10">
    <source>
        <dbReference type="Pfam" id="PF07685"/>
    </source>
</evidence>
<keyword evidence="3 8" id="KW-0436">Ligase</keyword>
<dbReference type="PANTHER" id="PTHR43873">
    <property type="entry name" value="COBYRINATE A,C-DIAMIDE SYNTHASE"/>
    <property type="match status" value="1"/>
</dbReference>
<dbReference type="NCBIfam" id="TIGR00379">
    <property type="entry name" value="cobB"/>
    <property type="match status" value="1"/>
</dbReference>
<comment type="pathway">
    <text evidence="8">Cofactor biosynthesis; adenosylcobalamin biosynthesis; cob(II)yrinate a,c-diamide from sirohydrochlorin (anaerobic route): step 10/10.</text>
</comment>
<evidence type="ECO:0000256" key="6">
    <source>
        <dbReference type="ARBA" id="ARBA00022842"/>
    </source>
</evidence>
<evidence type="ECO:0000256" key="1">
    <source>
        <dbReference type="ARBA" id="ARBA00001946"/>
    </source>
</evidence>
<feature type="site" description="Increases nucleophilicity of active site Cys" evidence="8">
    <location>
        <position position="446"/>
    </location>
</feature>
<comment type="function">
    <text evidence="8">Catalyzes the ATP-dependent amidation of the two carboxylate groups at positions a and c of cobyrinate, using either L-glutamine or ammonia as the nitrogen source.</text>
</comment>
<dbReference type="SUPFAM" id="SSF52317">
    <property type="entry name" value="Class I glutamine amidotransferase-like"/>
    <property type="match status" value="1"/>
</dbReference>
<feature type="active site" description="Nucleophile" evidence="8">
    <location>
        <position position="342"/>
    </location>
</feature>